<dbReference type="Pfam" id="PF20434">
    <property type="entry name" value="BD-FAE"/>
    <property type="match status" value="1"/>
</dbReference>
<dbReference type="EMBL" id="JABFAJ010000011">
    <property type="protein sequence ID" value="NNU27199.1"/>
    <property type="molecule type" value="Genomic_DNA"/>
</dbReference>
<gene>
    <name evidence="4" type="ORF">HLI28_06545</name>
</gene>
<evidence type="ECO:0000256" key="2">
    <source>
        <dbReference type="SAM" id="Phobius"/>
    </source>
</evidence>
<keyword evidence="2" id="KW-1133">Transmembrane helix</keyword>
<dbReference type="InterPro" id="IPR050300">
    <property type="entry name" value="GDXG_lipolytic_enzyme"/>
</dbReference>
<feature type="transmembrane region" description="Helical" evidence="2">
    <location>
        <begin position="66"/>
        <end position="87"/>
    </location>
</feature>
<keyword evidence="2" id="KW-0812">Transmembrane</keyword>
<dbReference type="AlphaFoldDB" id="A0A849K584"/>
<evidence type="ECO:0000313" key="4">
    <source>
        <dbReference type="EMBL" id="NNU27199.1"/>
    </source>
</evidence>
<keyword evidence="1 4" id="KW-0378">Hydrolase</keyword>
<evidence type="ECO:0000313" key="5">
    <source>
        <dbReference type="Proteomes" id="UP000557204"/>
    </source>
</evidence>
<reference evidence="4 5" key="1">
    <citation type="submission" date="2020-05" db="EMBL/GenBank/DDBJ databases">
        <title>Genome sequence of Isoptericola sp. JC619 isolated from Chilika lagoon, India.</title>
        <authorList>
            <person name="Kumar D."/>
            <person name="Appam K."/>
            <person name="Gandham S."/>
            <person name="Uppada J."/>
            <person name="Sasikala C."/>
            <person name="Venkata Ramana C."/>
        </authorList>
    </citation>
    <scope>NUCLEOTIDE SEQUENCE [LARGE SCALE GENOMIC DNA]</scope>
    <source>
        <strain evidence="4 5">JC619</strain>
    </source>
</reference>
<protein>
    <submittedName>
        <fullName evidence="4">Alpha/beta hydrolase</fullName>
    </submittedName>
</protein>
<accession>A0A849K584</accession>
<proteinExistence type="predicted"/>
<dbReference type="SUPFAM" id="SSF53474">
    <property type="entry name" value="alpha/beta-Hydrolases"/>
    <property type="match status" value="1"/>
</dbReference>
<keyword evidence="5" id="KW-1185">Reference proteome</keyword>
<dbReference type="PANTHER" id="PTHR48081:SF33">
    <property type="entry name" value="KYNURENINE FORMAMIDASE"/>
    <property type="match status" value="1"/>
</dbReference>
<dbReference type="Proteomes" id="UP000557204">
    <property type="component" value="Unassembled WGS sequence"/>
</dbReference>
<name>A0A849K584_9MICO</name>
<dbReference type="InterPro" id="IPR029058">
    <property type="entry name" value="AB_hydrolase_fold"/>
</dbReference>
<comment type="caution">
    <text evidence="4">The sequence shown here is derived from an EMBL/GenBank/DDBJ whole genome shotgun (WGS) entry which is preliminary data.</text>
</comment>
<dbReference type="GO" id="GO:0016787">
    <property type="term" value="F:hydrolase activity"/>
    <property type="evidence" value="ECO:0007669"/>
    <property type="project" value="UniProtKB-KW"/>
</dbReference>
<evidence type="ECO:0000256" key="1">
    <source>
        <dbReference type="ARBA" id="ARBA00022801"/>
    </source>
</evidence>
<dbReference type="InterPro" id="IPR049492">
    <property type="entry name" value="BD-FAE-like_dom"/>
</dbReference>
<dbReference type="RefSeq" id="WP_171246696.1">
    <property type="nucleotide sequence ID" value="NZ_JABFAJ010000011.1"/>
</dbReference>
<evidence type="ECO:0000259" key="3">
    <source>
        <dbReference type="Pfam" id="PF20434"/>
    </source>
</evidence>
<organism evidence="4 5">
    <name type="scientific">Isoptericola sediminis</name>
    <dbReference type="NCBI Taxonomy" id="2733572"/>
    <lineage>
        <taxon>Bacteria</taxon>
        <taxon>Bacillati</taxon>
        <taxon>Actinomycetota</taxon>
        <taxon>Actinomycetes</taxon>
        <taxon>Micrococcales</taxon>
        <taxon>Promicromonosporaceae</taxon>
        <taxon>Isoptericola</taxon>
    </lineage>
</organism>
<dbReference type="Gene3D" id="3.40.50.1820">
    <property type="entry name" value="alpha/beta hydrolase"/>
    <property type="match status" value="1"/>
</dbReference>
<keyword evidence="2" id="KW-0472">Membrane</keyword>
<sequence length="367" mass="39386">MSGALTTAAIVALSALMAWRPLVPRRSAPFTLQHALGWWINEVPFLGACWLAAGTLGALSHPEPGVWWWVVLAVTVAAVLLLARLAVRARSARPALAAALQDVYGPRARPRRTRLPWWRTLVPFVARRPDVRRVRNRRYGPARLGNRLDLYVSRRTGQSGGPAPVLVYFHAAFSSKMLGSQPLIHRLAAHGWVCVSAGRRQLGVDHRAQLADVRAALDWVRENVAAYGGDPGRMIAVGGSAGANLAVTATMTDGGVAGLVGLYGYYGDFGDPGAASPHRAIHRDAPPTLLIHGALDTLVPAREARAFADRLRRTSAQPVVHAELPGAHHSFDVFPSIRSRAVDDAIVRFADLTVTGDPAPRPPGPAS</sequence>
<feature type="domain" description="BD-FAE-like" evidence="3">
    <location>
        <begin position="148"/>
        <end position="253"/>
    </location>
</feature>
<dbReference type="PANTHER" id="PTHR48081">
    <property type="entry name" value="AB HYDROLASE SUPERFAMILY PROTEIN C4A8.06C"/>
    <property type="match status" value="1"/>
</dbReference>